<protein>
    <submittedName>
        <fullName evidence="1">Uncharacterized protein</fullName>
    </submittedName>
</protein>
<comment type="caution">
    <text evidence="1">The sequence shown here is derived from an EMBL/GenBank/DDBJ whole genome shotgun (WGS) entry which is preliminary data.</text>
</comment>
<name>A0AAE0ZRI3_9GAST</name>
<evidence type="ECO:0000313" key="1">
    <source>
        <dbReference type="EMBL" id="KAK3774003.1"/>
    </source>
</evidence>
<organism evidence="1 2">
    <name type="scientific">Elysia crispata</name>
    <name type="common">lettuce slug</name>
    <dbReference type="NCBI Taxonomy" id="231223"/>
    <lineage>
        <taxon>Eukaryota</taxon>
        <taxon>Metazoa</taxon>
        <taxon>Spiralia</taxon>
        <taxon>Lophotrochozoa</taxon>
        <taxon>Mollusca</taxon>
        <taxon>Gastropoda</taxon>
        <taxon>Heterobranchia</taxon>
        <taxon>Euthyneura</taxon>
        <taxon>Panpulmonata</taxon>
        <taxon>Sacoglossa</taxon>
        <taxon>Placobranchoidea</taxon>
        <taxon>Plakobranchidae</taxon>
        <taxon>Elysia</taxon>
    </lineage>
</organism>
<dbReference type="Proteomes" id="UP001283361">
    <property type="component" value="Unassembled WGS sequence"/>
</dbReference>
<accession>A0AAE0ZRI3</accession>
<dbReference type="AlphaFoldDB" id="A0AAE0ZRI3"/>
<keyword evidence="2" id="KW-1185">Reference proteome</keyword>
<proteinExistence type="predicted"/>
<evidence type="ECO:0000313" key="2">
    <source>
        <dbReference type="Proteomes" id="UP001283361"/>
    </source>
</evidence>
<dbReference type="EMBL" id="JAWDGP010003469">
    <property type="protein sequence ID" value="KAK3774003.1"/>
    <property type="molecule type" value="Genomic_DNA"/>
</dbReference>
<gene>
    <name evidence="1" type="ORF">RRG08_030085</name>
</gene>
<sequence length="188" mass="21237">MKTSTAPMKFCGSCGKVLMAFSAFPEELRRTLRWFLSNSANVARRKDSHNRYDNHSGLWANSRNNKSHFFALPNGLLRKGFLREGKFCREVKIGVSQTKVPYDPQPVPGDVLLVRFYSTLAAEPQYSRRVTWLEKCLAHLISENSLRVALVEHKGIWKGVCPPHGISKTHKGCYVRTAGTVIDKMVAD</sequence>
<reference evidence="1" key="1">
    <citation type="journal article" date="2023" name="G3 (Bethesda)">
        <title>A reference genome for the long-term kleptoplast-retaining sea slug Elysia crispata morphotype clarki.</title>
        <authorList>
            <person name="Eastman K.E."/>
            <person name="Pendleton A.L."/>
            <person name="Shaikh M.A."/>
            <person name="Suttiyut T."/>
            <person name="Ogas R."/>
            <person name="Tomko P."/>
            <person name="Gavelis G."/>
            <person name="Widhalm J.R."/>
            <person name="Wisecaver J.H."/>
        </authorList>
    </citation>
    <scope>NUCLEOTIDE SEQUENCE</scope>
    <source>
        <strain evidence="1">ECLA1</strain>
    </source>
</reference>